<gene>
    <name evidence="3" type="ORF">TSACC_22975</name>
</gene>
<evidence type="ECO:0000313" key="4">
    <source>
        <dbReference type="Proteomes" id="UP000076023"/>
    </source>
</evidence>
<dbReference type="STRING" id="690879.TSACC_22975"/>
<feature type="domain" description="Methyltransferase" evidence="2">
    <location>
        <begin position="58"/>
        <end position="155"/>
    </location>
</feature>
<sequence>MSSEAVARAGEDVENVRSFFDQWGIYRRVIERNYLFHREAYAEVDRVLGGFGGRAVSVLDLGSGDASYMAEVLGRHAVASYHGVDISPVALALARENVGRVGCAAEFAQADFFALVPGLREAVDFVYIGLSLHHLPPGDKGRFLAELRRLVKPGGCLMVCEPICRAGESRSDVLARWWEVVSRKWTELSPADMASVKEHVFGNDYPESLDTYGALARAAGFAAVSVRFVCPDELYAVLEFRPAAGLR</sequence>
<dbReference type="InterPro" id="IPR029063">
    <property type="entry name" value="SAM-dependent_MTases_sf"/>
</dbReference>
<dbReference type="SUPFAM" id="SSF53335">
    <property type="entry name" value="S-adenosyl-L-methionine-dependent methyltransferases"/>
    <property type="match status" value="1"/>
</dbReference>
<keyword evidence="4" id="KW-1185">Reference proteome</keyword>
<keyword evidence="3" id="KW-0489">Methyltransferase</keyword>
<dbReference type="OrthoDB" id="9791837at2"/>
<dbReference type="Proteomes" id="UP000076023">
    <property type="component" value="Unassembled WGS sequence"/>
</dbReference>
<organism evidence="3 4">
    <name type="scientific">Terrimicrobium sacchariphilum</name>
    <dbReference type="NCBI Taxonomy" id="690879"/>
    <lineage>
        <taxon>Bacteria</taxon>
        <taxon>Pseudomonadati</taxon>
        <taxon>Verrucomicrobiota</taxon>
        <taxon>Terrimicrobiia</taxon>
        <taxon>Terrimicrobiales</taxon>
        <taxon>Terrimicrobiaceae</taxon>
        <taxon>Terrimicrobium</taxon>
    </lineage>
</organism>
<dbReference type="InParanoid" id="A0A146GAT4"/>
<keyword evidence="1 3" id="KW-0808">Transferase</keyword>
<reference evidence="4" key="1">
    <citation type="journal article" date="2017" name="Genome Announc.">
        <title>Draft Genome Sequence of Terrimicrobium sacchariphilum NM-5T, a Facultative Anaerobic Soil Bacterium of the Class Spartobacteria.</title>
        <authorList>
            <person name="Qiu Y.L."/>
            <person name="Tourlousse D.M."/>
            <person name="Matsuura N."/>
            <person name="Ohashi A."/>
            <person name="Sekiguchi Y."/>
        </authorList>
    </citation>
    <scope>NUCLEOTIDE SEQUENCE [LARGE SCALE GENOMIC DNA]</scope>
    <source>
        <strain evidence="4">NM-5</strain>
    </source>
</reference>
<dbReference type="GO" id="GO:0008168">
    <property type="term" value="F:methyltransferase activity"/>
    <property type="evidence" value="ECO:0007669"/>
    <property type="project" value="UniProtKB-KW"/>
</dbReference>
<comment type="caution">
    <text evidence="3">The sequence shown here is derived from an EMBL/GenBank/DDBJ whole genome shotgun (WGS) entry which is preliminary data.</text>
</comment>
<evidence type="ECO:0000259" key="2">
    <source>
        <dbReference type="Pfam" id="PF13649"/>
    </source>
</evidence>
<dbReference type="EMBL" id="BDCO01000002">
    <property type="protein sequence ID" value="GAT34550.1"/>
    <property type="molecule type" value="Genomic_DNA"/>
</dbReference>
<dbReference type="PANTHER" id="PTHR43861">
    <property type="entry name" value="TRANS-ACONITATE 2-METHYLTRANSFERASE-RELATED"/>
    <property type="match status" value="1"/>
</dbReference>
<dbReference type="GO" id="GO:0032259">
    <property type="term" value="P:methylation"/>
    <property type="evidence" value="ECO:0007669"/>
    <property type="project" value="UniProtKB-KW"/>
</dbReference>
<protein>
    <submittedName>
        <fullName evidence="3">Methyltransferase domain-containing protein</fullName>
    </submittedName>
</protein>
<name>A0A146GAT4_TERSA</name>
<dbReference type="AlphaFoldDB" id="A0A146GAT4"/>
<proteinExistence type="predicted"/>
<dbReference type="Pfam" id="PF13649">
    <property type="entry name" value="Methyltransf_25"/>
    <property type="match status" value="1"/>
</dbReference>
<evidence type="ECO:0000313" key="3">
    <source>
        <dbReference type="EMBL" id="GAT34550.1"/>
    </source>
</evidence>
<dbReference type="InterPro" id="IPR041698">
    <property type="entry name" value="Methyltransf_25"/>
</dbReference>
<dbReference type="CDD" id="cd02440">
    <property type="entry name" value="AdoMet_MTases"/>
    <property type="match status" value="1"/>
</dbReference>
<evidence type="ECO:0000256" key="1">
    <source>
        <dbReference type="ARBA" id="ARBA00022679"/>
    </source>
</evidence>
<dbReference type="Gene3D" id="3.40.50.150">
    <property type="entry name" value="Vaccinia Virus protein VP39"/>
    <property type="match status" value="1"/>
</dbReference>
<dbReference type="RefSeq" id="WP_075080168.1">
    <property type="nucleotide sequence ID" value="NZ_BDCO01000002.1"/>
</dbReference>
<accession>A0A146GAT4</accession>